<accession>A0A6A6GA00</accession>
<proteinExistence type="predicted"/>
<evidence type="ECO:0000313" key="2">
    <source>
        <dbReference type="EMBL" id="KAF2222532.1"/>
    </source>
</evidence>
<evidence type="ECO:0000256" key="1">
    <source>
        <dbReference type="SAM" id="Phobius"/>
    </source>
</evidence>
<dbReference type="Proteomes" id="UP000799538">
    <property type="component" value="Unassembled WGS sequence"/>
</dbReference>
<keyword evidence="1" id="KW-0472">Membrane</keyword>
<dbReference type="PROSITE" id="PS51257">
    <property type="entry name" value="PROKAR_LIPOPROTEIN"/>
    <property type="match status" value="1"/>
</dbReference>
<evidence type="ECO:0000313" key="3">
    <source>
        <dbReference type="Proteomes" id="UP000799538"/>
    </source>
</evidence>
<dbReference type="OrthoDB" id="3890746at2759"/>
<dbReference type="EMBL" id="ML992508">
    <property type="protein sequence ID" value="KAF2222532.1"/>
    <property type="molecule type" value="Genomic_DNA"/>
</dbReference>
<feature type="transmembrane region" description="Helical" evidence="1">
    <location>
        <begin position="153"/>
        <end position="174"/>
    </location>
</feature>
<keyword evidence="1" id="KW-0812">Transmembrane</keyword>
<keyword evidence="3" id="KW-1185">Reference proteome</keyword>
<keyword evidence="1" id="KW-1133">Transmembrane helix</keyword>
<name>A0A6A6GA00_9PEZI</name>
<sequence length="218" mass="23548">MPTKIASRIYITIFASLSICLSLAVLGCAGHILHTYNTQKNGNPWWLPLWPQHFDDRGLKALIGGGTSVVVLDAVCVAALFKEHKSQKDAVFLSSLVAAVAAGVAVIYPAVLNRQSPARDTMQSWTCAYSFTTESVSAGVPPNFPALCVQNKLAFYATVPILVLQLTVLGVGMFSMKKNSSQVQALRSKSSYELPSYEATVRSGSTEKEVSHVRVVSR</sequence>
<gene>
    <name evidence="2" type="ORF">BDZ85DRAFT_129117</name>
</gene>
<dbReference type="AlphaFoldDB" id="A0A6A6GA00"/>
<feature type="transmembrane region" description="Helical" evidence="1">
    <location>
        <begin position="61"/>
        <end position="81"/>
    </location>
</feature>
<organism evidence="2 3">
    <name type="scientific">Elsinoe ampelina</name>
    <dbReference type="NCBI Taxonomy" id="302913"/>
    <lineage>
        <taxon>Eukaryota</taxon>
        <taxon>Fungi</taxon>
        <taxon>Dikarya</taxon>
        <taxon>Ascomycota</taxon>
        <taxon>Pezizomycotina</taxon>
        <taxon>Dothideomycetes</taxon>
        <taxon>Dothideomycetidae</taxon>
        <taxon>Myriangiales</taxon>
        <taxon>Elsinoaceae</taxon>
        <taxon>Elsinoe</taxon>
    </lineage>
</organism>
<feature type="transmembrane region" description="Helical" evidence="1">
    <location>
        <begin position="9"/>
        <end position="33"/>
    </location>
</feature>
<feature type="transmembrane region" description="Helical" evidence="1">
    <location>
        <begin position="90"/>
        <end position="111"/>
    </location>
</feature>
<protein>
    <submittedName>
        <fullName evidence="2">Uncharacterized protein</fullName>
    </submittedName>
</protein>
<reference evidence="3" key="1">
    <citation type="journal article" date="2020" name="Stud. Mycol.">
        <title>101 Dothideomycetes genomes: A test case for predicting lifestyles and emergence of pathogens.</title>
        <authorList>
            <person name="Haridas S."/>
            <person name="Albert R."/>
            <person name="Binder M."/>
            <person name="Bloem J."/>
            <person name="LaButti K."/>
            <person name="Salamov A."/>
            <person name="Andreopoulos B."/>
            <person name="Baker S."/>
            <person name="Barry K."/>
            <person name="Bills G."/>
            <person name="Bluhm B."/>
            <person name="Cannon C."/>
            <person name="Castanera R."/>
            <person name="Culley D."/>
            <person name="Daum C."/>
            <person name="Ezra D."/>
            <person name="Gonzalez J."/>
            <person name="Henrissat B."/>
            <person name="Kuo A."/>
            <person name="Liang C."/>
            <person name="Lipzen A."/>
            <person name="Lutzoni F."/>
            <person name="Magnuson J."/>
            <person name="Mondo S."/>
            <person name="Nolan M."/>
            <person name="Ohm R."/>
            <person name="Pangilinan J."/>
            <person name="Park H.-J."/>
            <person name="Ramirez L."/>
            <person name="Alfaro M."/>
            <person name="Sun H."/>
            <person name="Tritt A."/>
            <person name="Yoshinaga Y."/>
            <person name="Zwiers L.-H."/>
            <person name="Turgeon B."/>
            <person name="Goodwin S."/>
            <person name="Spatafora J."/>
            <person name="Crous P."/>
            <person name="Grigoriev I."/>
        </authorList>
    </citation>
    <scope>NUCLEOTIDE SEQUENCE [LARGE SCALE GENOMIC DNA]</scope>
    <source>
        <strain evidence="3">CECT 20119</strain>
    </source>
</reference>